<feature type="binding site" evidence="8">
    <location>
        <position position="152"/>
    </location>
    <ligand>
        <name>substrate</name>
    </ligand>
</feature>
<keyword evidence="14" id="KW-1185">Reference proteome</keyword>
<sequence length="669" mass="76705">MYGPINPKAPFIWHGGDYNPEQWPPEVWVEDVRLMQEAHYNVPTVGVFSWVSLQPDEHTWDFEWLDRVLEMLHASGRYFVLATPTAAQPAWMSQRYPDVLRADNTGRRHHHGRRVNYCPNSPNYRRFIREVASRLAQRYGGHPGLLAWHVSNEYGGTCMCEVCAEAFRAWLRRRYGSLEEVNRSWWTRFWGHTYTDWSQITPPYANGENLTHGLTIDYKRFQSEAMLECFKIERDAIREHSPDVPVTTNLMGTYPLLDYREWAKEMDVVSWDCYPWPTADPGDIAFLHDLNRGLKDGRPFILMEQTPSSQNWQPVNQLKRPGVLRLWSYLAVAHGAETVMYFQWRRGRGGCEKFHGAVVEHHGRTDARVFREVSELGAELERLGDATIGAATPARVAVMFDWNNWWAIDDAVGPVREKRYVETVRQHYRAIWRKNVPVDVVFSDSDLSRYDLVIAPMLYMVKPGVAERIEGFVRGGGVFVATQFSGVADEHDLAFEGYPGPLRRVLGIWVEEIDALYEGQVNHIVMADGTGTYECGRMCDIVRTETARVVATYGEDFYAGTPVVTENRFGEGRAYYIASHPEDRFLDEFYGLLLLEQGVQPVMETPAGVEAALREKDGARLVFLLNHNPEEVTVRLPEGEAFLELLSGEELRGEIVMAAYDVRILRADA</sequence>
<dbReference type="SUPFAM" id="SSF51445">
    <property type="entry name" value="(Trans)glycosidases"/>
    <property type="match status" value="1"/>
</dbReference>
<dbReference type="PANTHER" id="PTHR36447">
    <property type="entry name" value="BETA-GALACTOSIDASE GANA"/>
    <property type="match status" value="1"/>
</dbReference>
<feature type="binding site" evidence="9">
    <location>
        <position position="163"/>
    </location>
    <ligand>
        <name>Zn(2+)</name>
        <dbReference type="ChEBI" id="CHEBI:29105"/>
    </ligand>
</feature>
<feature type="binding site" evidence="9">
    <location>
        <position position="160"/>
    </location>
    <ligand>
        <name>Zn(2+)</name>
        <dbReference type="ChEBI" id="CHEBI:29105"/>
    </ligand>
</feature>
<feature type="binding site" evidence="8">
    <location>
        <position position="114"/>
    </location>
    <ligand>
        <name>substrate</name>
    </ligand>
</feature>
<dbReference type="GO" id="GO:0009341">
    <property type="term" value="C:beta-galactosidase complex"/>
    <property type="evidence" value="ECO:0007669"/>
    <property type="project" value="InterPro"/>
</dbReference>
<dbReference type="InterPro" id="IPR013780">
    <property type="entry name" value="Glyco_hydro_b"/>
</dbReference>
<dbReference type="Pfam" id="PF08533">
    <property type="entry name" value="Glyco_hydro_42C"/>
    <property type="match status" value="1"/>
</dbReference>
<dbReference type="Pfam" id="PF02449">
    <property type="entry name" value="Glyco_hydro_42"/>
    <property type="match status" value="1"/>
</dbReference>
<dbReference type="eggNOG" id="COG1874">
    <property type="taxonomic scope" value="Bacteria"/>
</dbReference>
<dbReference type="InterPro" id="IPR029062">
    <property type="entry name" value="Class_I_gatase-like"/>
</dbReference>
<feature type="binding site" evidence="9">
    <location>
        <position position="158"/>
    </location>
    <ligand>
        <name>Zn(2+)</name>
        <dbReference type="ChEBI" id="CHEBI:29105"/>
    </ligand>
</feature>
<dbReference type="HOGENOM" id="CLU_012430_1_1_0"/>
<dbReference type="KEGG" id="ttr:Tter_2642"/>
<evidence type="ECO:0000256" key="2">
    <source>
        <dbReference type="ARBA" id="ARBA00005940"/>
    </source>
</evidence>
<feature type="domain" description="Beta-galactosidase trimerisation" evidence="11">
    <location>
        <begin position="394"/>
        <end position="599"/>
    </location>
</feature>
<dbReference type="STRING" id="525904.Tter_2642"/>
<dbReference type="GO" id="GO:0004565">
    <property type="term" value="F:beta-galactosidase activity"/>
    <property type="evidence" value="ECO:0007669"/>
    <property type="project" value="UniProtKB-EC"/>
</dbReference>
<evidence type="ECO:0000313" key="14">
    <source>
        <dbReference type="Proteomes" id="UP000000323"/>
    </source>
</evidence>
<dbReference type="PIRSF" id="PIRSF001084">
    <property type="entry name" value="B-galactosidase"/>
    <property type="match status" value="1"/>
</dbReference>
<dbReference type="RefSeq" id="WP_012876561.1">
    <property type="nucleotide sequence ID" value="NC_013526.1"/>
</dbReference>
<keyword evidence="9" id="KW-0479">Metal-binding</keyword>
<accession>D1CIF9</accession>
<evidence type="ECO:0000256" key="9">
    <source>
        <dbReference type="PIRSR" id="PIRSR001084-3"/>
    </source>
</evidence>
<dbReference type="PANTHER" id="PTHR36447:SF1">
    <property type="entry name" value="BETA-GALACTOSIDASE GANA"/>
    <property type="match status" value="1"/>
</dbReference>
<reference evidence="14" key="1">
    <citation type="journal article" date="2010" name="Stand. Genomic Sci.">
        <title>Complete genome sequence of 'Thermobaculum terrenum' type strain (YNP1).</title>
        <authorList>
            <person name="Kiss H."/>
            <person name="Cleland D."/>
            <person name="Lapidus A."/>
            <person name="Lucas S."/>
            <person name="Glavina Del Rio T."/>
            <person name="Nolan M."/>
            <person name="Tice H."/>
            <person name="Han C."/>
            <person name="Goodwin L."/>
            <person name="Pitluck S."/>
            <person name="Liolios K."/>
            <person name="Ivanova N."/>
            <person name="Mavromatis K."/>
            <person name="Ovchinnikova G."/>
            <person name="Pati A."/>
            <person name="Chen A."/>
            <person name="Palaniappan K."/>
            <person name="Land M."/>
            <person name="Hauser L."/>
            <person name="Chang Y."/>
            <person name="Jeffries C."/>
            <person name="Lu M."/>
            <person name="Brettin T."/>
            <person name="Detter J."/>
            <person name="Goker M."/>
            <person name="Tindall B."/>
            <person name="Beck B."/>
            <person name="McDermott T."/>
            <person name="Woyke T."/>
            <person name="Bristow J."/>
            <person name="Eisen J."/>
            <person name="Markowitz V."/>
            <person name="Hugenholtz P."/>
            <person name="Kyrpides N."/>
            <person name="Klenk H."/>
            <person name="Cheng J."/>
        </authorList>
    </citation>
    <scope>NUCLEOTIDE SEQUENCE [LARGE SCALE GENOMIC DNA]</scope>
    <source>
        <strain evidence="14">ATCC BAA-798 / YNP1</strain>
    </source>
</reference>
<dbReference type="EC" id="3.2.1.23" evidence="3 6"/>
<dbReference type="InterPro" id="IPR013738">
    <property type="entry name" value="Beta_galactosidase_Trimer"/>
</dbReference>
<dbReference type="InterPro" id="IPR013529">
    <property type="entry name" value="Glyco_hydro_42_N"/>
</dbReference>
<keyword evidence="5 6" id="KW-0326">Glycosidase</keyword>
<dbReference type="GO" id="GO:0046872">
    <property type="term" value="F:metal ion binding"/>
    <property type="evidence" value="ECO:0007669"/>
    <property type="project" value="UniProtKB-KW"/>
</dbReference>
<comment type="catalytic activity">
    <reaction evidence="1 6">
        <text>Hydrolysis of terminal non-reducing beta-D-galactose residues in beta-D-galactosides.</text>
        <dbReference type="EC" id="3.2.1.23"/>
    </reaction>
</comment>
<feature type="binding site" evidence="9">
    <location>
        <position position="118"/>
    </location>
    <ligand>
        <name>Zn(2+)</name>
        <dbReference type="ChEBI" id="CHEBI:29105"/>
    </ligand>
</feature>
<dbReference type="CDD" id="cd03143">
    <property type="entry name" value="A4_beta-galactosidase_middle_domain"/>
    <property type="match status" value="1"/>
</dbReference>
<feature type="active site" description="Proton donor" evidence="7">
    <location>
        <position position="153"/>
    </location>
</feature>
<evidence type="ECO:0000256" key="6">
    <source>
        <dbReference type="PIRNR" id="PIRNR001084"/>
    </source>
</evidence>
<dbReference type="EMBL" id="CP001826">
    <property type="protein sequence ID" value="ACZ43530.1"/>
    <property type="molecule type" value="Genomic_DNA"/>
</dbReference>
<evidence type="ECO:0000256" key="4">
    <source>
        <dbReference type="ARBA" id="ARBA00022801"/>
    </source>
</evidence>
<dbReference type="Gene3D" id="2.60.40.1180">
    <property type="entry name" value="Golgi alpha-mannosidase II"/>
    <property type="match status" value="1"/>
</dbReference>
<keyword evidence="4 6" id="KW-0378">Hydrolase</keyword>
<dbReference type="InterPro" id="IPR003476">
    <property type="entry name" value="Glyco_hydro_42"/>
</dbReference>
<evidence type="ECO:0000313" key="13">
    <source>
        <dbReference type="EMBL" id="ACZ43530.1"/>
    </source>
</evidence>
<proteinExistence type="inferred from homology"/>
<dbReference type="GO" id="GO:0006012">
    <property type="term" value="P:galactose metabolic process"/>
    <property type="evidence" value="ECO:0007669"/>
    <property type="project" value="InterPro"/>
</dbReference>
<evidence type="ECO:0000256" key="8">
    <source>
        <dbReference type="PIRSR" id="PIRSR001084-2"/>
    </source>
</evidence>
<gene>
    <name evidence="13" type="ordered locus">Tter_2642</name>
</gene>
<evidence type="ECO:0000256" key="1">
    <source>
        <dbReference type="ARBA" id="ARBA00001412"/>
    </source>
</evidence>
<keyword evidence="9" id="KW-0862">Zinc</keyword>
<dbReference type="Proteomes" id="UP000000323">
    <property type="component" value="Chromosome 2"/>
</dbReference>
<evidence type="ECO:0000256" key="7">
    <source>
        <dbReference type="PIRSR" id="PIRSR001084-1"/>
    </source>
</evidence>
<name>D1CIF9_THET1</name>
<dbReference type="InterPro" id="IPR013739">
    <property type="entry name" value="Beta_galactosidase_C"/>
</dbReference>
<evidence type="ECO:0000259" key="12">
    <source>
        <dbReference type="Pfam" id="PF08533"/>
    </source>
</evidence>
<dbReference type="Gene3D" id="3.20.20.80">
    <property type="entry name" value="Glycosidases"/>
    <property type="match status" value="1"/>
</dbReference>
<feature type="domain" description="Glycoside hydrolase family 42 N-terminal" evidence="10">
    <location>
        <begin position="17"/>
        <end position="383"/>
    </location>
</feature>
<feature type="domain" description="Beta-galactosidase C-terminal" evidence="12">
    <location>
        <begin position="608"/>
        <end position="666"/>
    </location>
</feature>
<protein>
    <recommendedName>
        <fullName evidence="3 6">Beta-galactosidase</fullName>
        <shortName evidence="6">Beta-gal</shortName>
        <ecNumber evidence="3 6">3.2.1.23</ecNumber>
    </recommendedName>
</protein>
<evidence type="ECO:0000259" key="10">
    <source>
        <dbReference type="Pfam" id="PF02449"/>
    </source>
</evidence>
<feature type="active site" description="Nucleophile" evidence="7">
    <location>
        <position position="304"/>
    </location>
</feature>
<evidence type="ECO:0000259" key="11">
    <source>
        <dbReference type="Pfam" id="PF08532"/>
    </source>
</evidence>
<feature type="binding site" evidence="8">
    <location>
        <position position="312"/>
    </location>
    <ligand>
        <name>substrate</name>
    </ligand>
</feature>
<dbReference type="CAZy" id="GH42">
    <property type="family name" value="Glycoside Hydrolase Family 42"/>
</dbReference>
<organism evidence="13 14">
    <name type="scientific">Thermobaculum terrenum (strain ATCC BAA-798 / CCMEE 7001 / YNP1)</name>
    <dbReference type="NCBI Taxonomy" id="525904"/>
    <lineage>
        <taxon>Bacteria</taxon>
        <taxon>Bacillati</taxon>
        <taxon>Chloroflexota</taxon>
        <taxon>Chloroflexia</taxon>
        <taxon>Candidatus Thermobaculales</taxon>
        <taxon>Candidatus Thermobaculaceae</taxon>
        <taxon>Thermobaculum</taxon>
    </lineage>
</organism>
<evidence type="ECO:0000256" key="5">
    <source>
        <dbReference type="ARBA" id="ARBA00023295"/>
    </source>
</evidence>
<dbReference type="InterPro" id="IPR017853">
    <property type="entry name" value="GH"/>
</dbReference>
<dbReference type="Pfam" id="PF08532">
    <property type="entry name" value="Glyco_hydro_42M"/>
    <property type="match status" value="1"/>
</dbReference>
<dbReference type="SUPFAM" id="SSF52317">
    <property type="entry name" value="Class I glutamine amidotransferase-like"/>
    <property type="match status" value="1"/>
</dbReference>
<evidence type="ECO:0000256" key="3">
    <source>
        <dbReference type="ARBA" id="ARBA00012756"/>
    </source>
</evidence>
<comment type="similarity">
    <text evidence="2 6">Belongs to the glycosyl hydrolase 42 family.</text>
</comment>
<dbReference type="Gene3D" id="3.40.50.880">
    <property type="match status" value="1"/>
</dbReference>
<dbReference type="AlphaFoldDB" id="D1CIF9"/>